<feature type="transmembrane region" description="Helical" evidence="7">
    <location>
        <begin position="133"/>
        <end position="155"/>
    </location>
</feature>
<evidence type="ECO:0000259" key="8">
    <source>
        <dbReference type="Pfam" id="PF03553"/>
    </source>
</evidence>
<dbReference type="InterPro" id="IPR018461">
    <property type="entry name" value="Na/H_Antiport_NhaC-like_C"/>
</dbReference>
<feature type="transmembrane region" description="Helical" evidence="7">
    <location>
        <begin position="183"/>
        <end position="216"/>
    </location>
</feature>
<keyword evidence="10" id="KW-1185">Reference proteome</keyword>
<dbReference type="Proteomes" id="UP000579605">
    <property type="component" value="Unassembled WGS sequence"/>
</dbReference>
<evidence type="ECO:0000256" key="7">
    <source>
        <dbReference type="SAM" id="Phobius"/>
    </source>
</evidence>
<feature type="transmembrane region" description="Helical" evidence="7">
    <location>
        <begin position="413"/>
        <end position="433"/>
    </location>
</feature>
<proteinExistence type="predicted"/>
<feature type="transmembrane region" description="Helical" evidence="7">
    <location>
        <begin position="261"/>
        <end position="282"/>
    </location>
</feature>
<feature type="transmembrane region" description="Helical" evidence="7">
    <location>
        <begin position="372"/>
        <end position="393"/>
    </location>
</feature>
<evidence type="ECO:0000313" key="9">
    <source>
        <dbReference type="EMBL" id="NYH89278.1"/>
    </source>
</evidence>
<feature type="domain" description="Na+/H+ antiporter NhaC-like C-terminal" evidence="8">
    <location>
        <begin position="99"/>
        <end position="264"/>
    </location>
</feature>
<feature type="transmembrane region" description="Helical" evidence="7">
    <location>
        <begin position="341"/>
        <end position="360"/>
    </location>
</feature>
<dbReference type="GO" id="GO:0005886">
    <property type="term" value="C:plasma membrane"/>
    <property type="evidence" value="ECO:0007669"/>
    <property type="project" value="UniProtKB-SubCell"/>
</dbReference>
<evidence type="ECO:0000256" key="1">
    <source>
        <dbReference type="ARBA" id="ARBA00004651"/>
    </source>
</evidence>
<feature type="transmembrane region" description="Helical" evidence="7">
    <location>
        <begin position="496"/>
        <end position="517"/>
    </location>
</feature>
<evidence type="ECO:0000313" key="10">
    <source>
        <dbReference type="Proteomes" id="UP000579605"/>
    </source>
</evidence>
<evidence type="ECO:0000256" key="6">
    <source>
        <dbReference type="SAM" id="MobiDB-lite"/>
    </source>
</evidence>
<evidence type="ECO:0000256" key="3">
    <source>
        <dbReference type="ARBA" id="ARBA00022692"/>
    </source>
</evidence>
<keyword evidence="2" id="KW-1003">Cell membrane</keyword>
<organism evidence="9 10">
    <name type="scientific">Actinopolymorpha rutila</name>
    <dbReference type="NCBI Taxonomy" id="446787"/>
    <lineage>
        <taxon>Bacteria</taxon>
        <taxon>Bacillati</taxon>
        <taxon>Actinomycetota</taxon>
        <taxon>Actinomycetes</taxon>
        <taxon>Propionibacteriales</taxon>
        <taxon>Actinopolymorphaceae</taxon>
        <taxon>Actinopolymorpha</taxon>
    </lineage>
</organism>
<feature type="transmembrane region" description="Helical" evidence="7">
    <location>
        <begin position="318"/>
        <end position="335"/>
    </location>
</feature>
<feature type="region of interest" description="Disordered" evidence="6">
    <location>
        <begin position="1"/>
        <end position="49"/>
    </location>
</feature>
<protein>
    <submittedName>
        <fullName evidence="9">H+/gluconate symporter-like permease</fullName>
    </submittedName>
</protein>
<keyword evidence="4 7" id="KW-1133">Transmembrane helix</keyword>
<comment type="caution">
    <text evidence="9">The sequence shown here is derived from an EMBL/GenBank/DDBJ whole genome shotgun (WGS) entry which is preliminary data.</text>
</comment>
<dbReference type="EMBL" id="JACBZH010000001">
    <property type="protein sequence ID" value="NYH89278.1"/>
    <property type="molecule type" value="Genomic_DNA"/>
</dbReference>
<feature type="transmembrane region" description="Helical" evidence="7">
    <location>
        <begin position="65"/>
        <end position="84"/>
    </location>
</feature>
<feature type="transmembrane region" description="Helical" evidence="7">
    <location>
        <begin position="445"/>
        <end position="467"/>
    </location>
</feature>
<comment type="subcellular location">
    <subcellularLocation>
        <location evidence="1">Cell membrane</location>
        <topology evidence="1">Multi-pass membrane protein</topology>
    </subcellularLocation>
</comment>
<dbReference type="Pfam" id="PF03553">
    <property type="entry name" value="Na_H_antiporter"/>
    <property type="match status" value="1"/>
</dbReference>
<name>A0A852ZBV9_9ACTN</name>
<evidence type="ECO:0000256" key="5">
    <source>
        <dbReference type="ARBA" id="ARBA00023136"/>
    </source>
</evidence>
<evidence type="ECO:0000256" key="2">
    <source>
        <dbReference type="ARBA" id="ARBA00022475"/>
    </source>
</evidence>
<sequence>MSQSRPGPSARSAEPDQPAEVDQPAETDQPAEAQRGSSDAATKPGGEAAESNAYAVGLPPIRRRICTVIALAGLLASLVIGQVVQAPTLWGLLPILLYAALCLLGLDIVVATVVAVLSGILIAARPPTEVGELLGTSLGDLVTMIGLIIVLGAGVGEVLRVTGVADTIVSAIMRTVGERSRHAVTFGVMFACLVLVASLGTLAGALAIAAPILIPITARMGFTRSATASMMFVGGCAGLALAPFAGSNVAILTAANVDYLTYLRVGAGPLAVLSIALAMLIVPWMQRRTAARGNDFYTAEEASDDVAGTDRNPKAGRATAAFLVLLVASVVYATVTNAGTTFPLLALPLLGIVTGFAGGLSSVEIAGRMYRGGARLLSIFILFWLLAALFGIIDQWLKPYDVILDTFGSQLSHLGAFPFAVAIGLLGWVGVPGATAAQVVLLDKVFGGLGATLGVSASAWVIVLLWASKGDTYGPFPNANMIGAMGLARSQNLRNVLLTGWLVMIPACVMYAILLALMT</sequence>
<dbReference type="RefSeq" id="WP_179787033.1">
    <property type="nucleotide sequence ID" value="NZ_BAAARR010000038.1"/>
</dbReference>
<keyword evidence="5 7" id="KW-0472">Membrane</keyword>
<feature type="transmembrane region" description="Helical" evidence="7">
    <location>
        <begin position="96"/>
        <end position="121"/>
    </location>
</feature>
<evidence type="ECO:0000256" key="4">
    <source>
        <dbReference type="ARBA" id="ARBA00022989"/>
    </source>
</evidence>
<gene>
    <name evidence="9" type="ORF">F4554_001916</name>
</gene>
<accession>A0A852ZBV9</accession>
<dbReference type="AlphaFoldDB" id="A0A852ZBV9"/>
<reference evidence="9 10" key="1">
    <citation type="submission" date="2020-07" db="EMBL/GenBank/DDBJ databases">
        <title>Sequencing the genomes of 1000 actinobacteria strains.</title>
        <authorList>
            <person name="Klenk H.-P."/>
        </authorList>
    </citation>
    <scope>NUCLEOTIDE SEQUENCE [LARGE SCALE GENOMIC DNA]</scope>
    <source>
        <strain evidence="9 10">DSM 18448</strain>
    </source>
</reference>
<keyword evidence="3 7" id="KW-0812">Transmembrane</keyword>
<feature type="transmembrane region" description="Helical" evidence="7">
    <location>
        <begin position="228"/>
        <end position="255"/>
    </location>
</feature>